<comment type="subcellular location">
    <subcellularLocation>
        <location evidence="18">Cell outer membrane</location>
        <topology evidence="18">Multi-pass membrane protein</topology>
    </subcellularLocation>
    <text evidence="18">One of the very few enzymes located there.</text>
</comment>
<keyword evidence="15 18" id="KW-0443">Lipid metabolism</keyword>
<feature type="chain" id="PRO_5044956923" description="Phospholipase A1" evidence="18">
    <location>
        <begin position="29"/>
        <end position="321"/>
    </location>
</feature>
<keyword evidence="16" id="KW-0472">Membrane</keyword>
<comment type="subunit">
    <text evidence="4 18">Homodimer; dimerization is reversible, and the dimeric form is the active one.</text>
</comment>
<dbReference type="SUPFAM" id="SSF56931">
    <property type="entry name" value="Outer membrane phospholipase A (OMPLA)"/>
    <property type="match status" value="1"/>
</dbReference>
<dbReference type="PANTHER" id="PTHR40457">
    <property type="entry name" value="PHOSPHOLIPASE A1"/>
    <property type="match status" value="1"/>
</dbReference>
<name>A0ABV7FPB2_9ALTE</name>
<evidence type="ECO:0000313" key="20">
    <source>
        <dbReference type="Proteomes" id="UP001595478"/>
    </source>
</evidence>
<keyword evidence="13 18" id="KW-0106">Calcium</keyword>
<evidence type="ECO:0000313" key="19">
    <source>
        <dbReference type="EMBL" id="MFC3122159.1"/>
    </source>
</evidence>
<evidence type="ECO:0000256" key="6">
    <source>
        <dbReference type="ARBA" id="ARBA00013278"/>
    </source>
</evidence>
<proteinExistence type="inferred from homology"/>
<keyword evidence="17 18" id="KW-0998">Cell outer membrane</keyword>
<accession>A0ABV7FPB2</accession>
<keyword evidence="14 18" id="KW-0442">Lipid degradation</keyword>
<evidence type="ECO:0000256" key="4">
    <source>
        <dbReference type="ARBA" id="ARBA00011702"/>
    </source>
</evidence>
<gene>
    <name evidence="19" type="ORF">ACFOHL_11060</name>
</gene>
<evidence type="ECO:0000256" key="14">
    <source>
        <dbReference type="ARBA" id="ARBA00022963"/>
    </source>
</evidence>
<comment type="cofactor">
    <cofactor evidence="18">
        <name>Ca(2+)</name>
        <dbReference type="ChEBI" id="CHEBI:29108"/>
    </cofactor>
    <text evidence="18">Binds 1 Ca(2+) ion per monomer. In the dimeric form the Ca(2+) is bound by different amino acids with binding of each Ca(2+) shared with ligands coming from each monomer. The Ca(2+) ion may have a role in catalysis.</text>
</comment>
<dbReference type="RefSeq" id="WP_376920293.1">
    <property type="nucleotide sequence ID" value="NZ_JBHRSW010000017.1"/>
</dbReference>
<dbReference type="EC" id="3.1.1.4" evidence="6 18"/>
<evidence type="ECO:0000256" key="1">
    <source>
        <dbReference type="ARBA" id="ARBA00000111"/>
    </source>
</evidence>
<keyword evidence="8" id="KW-1134">Transmembrane beta strand</keyword>
<evidence type="ECO:0000256" key="2">
    <source>
        <dbReference type="ARBA" id="ARBA00001604"/>
    </source>
</evidence>
<keyword evidence="10 18" id="KW-0479">Metal-binding</keyword>
<evidence type="ECO:0000256" key="17">
    <source>
        <dbReference type="ARBA" id="ARBA00023237"/>
    </source>
</evidence>
<comment type="catalytic activity">
    <reaction evidence="2 18">
        <text>a 1,2-diacyl-sn-glycero-3-phosphocholine + H2O = a 1-acyl-sn-glycero-3-phosphocholine + a fatty acid + H(+)</text>
        <dbReference type="Rhea" id="RHEA:15801"/>
        <dbReference type="ChEBI" id="CHEBI:15377"/>
        <dbReference type="ChEBI" id="CHEBI:15378"/>
        <dbReference type="ChEBI" id="CHEBI:28868"/>
        <dbReference type="ChEBI" id="CHEBI:57643"/>
        <dbReference type="ChEBI" id="CHEBI:58168"/>
        <dbReference type="EC" id="3.1.1.4"/>
    </reaction>
</comment>
<keyword evidence="9" id="KW-0812">Transmembrane</keyword>
<organism evidence="19 20">
    <name type="scientific">Agaribacter flavus</name>
    <dbReference type="NCBI Taxonomy" id="1902781"/>
    <lineage>
        <taxon>Bacteria</taxon>
        <taxon>Pseudomonadati</taxon>
        <taxon>Pseudomonadota</taxon>
        <taxon>Gammaproteobacteria</taxon>
        <taxon>Alteromonadales</taxon>
        <taxon>Alteromonadaceae</taxon>
        <taxon>Agaribacter</taxon>
    </lineage>
</organism>
<evidence type="ECO:0000256" key="10">
    <source>
        <dbReference type="ARBA" id="ARBA00022723"/>
    </source>
</evidence>
<evidence type="ECO:0000256" key="11">
    <source>
        <dbReference type="ARBA" id="ARBA00022729"/>
    </source>
</evidence>
<keyword evidence="20" id="KW-1185">Reference proteome</keyword>
<dbReference type="EMBL" id="JBHRSW010000017">
    <property type="protein sequence ID" value="MFC3122159.1"/>
    <property type="molecule type" value="Genomic_DNA"/>
</dbReference>
<dbReference type="Pfam" id="PF02253">
    <property type="entry name" value="PLA1"/>
    <property type="match status" value="1"/>
</dbReference>
<evidence type="ECO:0000256" key="15">
    <source>
        <dbReference type="ARBA" id="ARBA00023098"/>
    </source>
</evidence>
<dbReference type="EC" id="3.1.1.32" evidence="5 18"/>
<dbReference type="PRINTS" id="PR01486">
    <property type="entry name" value="PHPHLIPASEA1"/>
</dbReference>
<evidence type="ECO:0000256" key="8">
    <source>
        <dbReference type="ARBA" id="ARBA00022452"/>
    </source>
</evidence>
<comment type="similarity">
    <text evidence="3 18">Belongs to the phospholipase A1 family.</text>
</comment>
<feature type="signal peptide" evidence="18">
    <location>
        <begin position="1"/>
        <end position="28"/>
    </location>
</feature>
<comment type="caution">
    <text evidence="19">The sequence shown here is derived from an EMBL/GenBank/DDBJ whole genome shotgun (WGS) entry which is preliminary data.</text>
</comment>
<keyword evidence="11 18" id="KW-0732">Signal</keyword>
<comment type="catalytic activity">
    <reaction evidence="1 18">
        <text>a 1,2-diacyl-sn-glycero-3-phosphocholine + H2O = a 2-acyl-sn-glycero-3-phosphocholine + a fatty acid + H(+)</text>
        <dbReference type="Rhea" id="RHEA:18689"/>
        <dbReference type="ChEBI" id="CHEBI:15377"/>
        <dbReference type="ChEBI" id="CHEBI:15378"/>
        <dbReference type="ChEBI" id="CHEBI:28868"/>
        <dbReference type="ChEBI" id="CHEBI:57643"/>
        <dbReference type="ChEBI" id="CHEBI:57875"/>
        <dbReference type="EC" id="3.1.1.32"/>
    </reaction>
</comment>
<dbReference type="InterPro" id="IPR036541">
    <property type="entry name" value="PLipase_A1_sf"/>
</dbReference>
<sequence length="321" mass="37024">MTGTQYKQRLASVFFICVFSASPIHVHAQESETGVVENVIQIIEQKEASTPETPSVLDERRNKDSVANKNPFSITQHRSNYLLPLTHVSNPNNITIDGLPEEAIDELEAKFQISIKTPIFLKDDGNTGLFFGFTTTSFWQVYNSEASKPFRETNYEPEVFYQWQADWDIFGYRFNLAQIGFNHHSNGQDGLKSRSWNRVVATALFSDKDTAYYLKTWWRLPEDDKTDPLDPTGDDNPDINDFYGRAELGFVKQLGKVNLLARWRNNLSFGDNRSGLELNFTYPLTKRYDLLLQYFNGYGDSLIDYNRHQQRFGLGVQLRIL</sequence>
<evidence type="ECO:0000256" key="3">
    <source>
        <dbReference type="ARBA" id="ARBA00010525"/>
    </source>
</evidence>
<dbReference type="Gene3D" id="2.40.230.10">
    <property type="entry name" value="Phospholipase A1"/>
    <property type="match status" value="1"/>
</dbReference>
<evidence type="ECO:0000256" key="7">
    <source>
        <dbReference type="ARBA" id="ARBA00021726"/>
    </source>
</evidence>
<evidence type="ECO:0000256" key="16">
    <source>
        <dbReference type="ARBA" id="ARBA00023136"/>
    </source>
</evidence>
<dbReference type="Proteomes" id="UP001595478">
    <property type="component" value="Unassembled WGS sequence"/>
</dbReference>
<dbReference type="PANTHER" id="PTHR40457:SF1">
    <property type="entry name" value="PHOSPHOLIPASE A1"/>
    <property type="match status" value="1"/>
</dbReference>
<evidence type="ECO:0000256" key="5">
    <source>
        <dbReference type="ARBA" id="ARBA00013179"/>
    </source>
</evidence>
<reference evidence="20" key="1">
    <citation type="journal article" date="2019" name="Int. J. Syst. Evol. Microbiol.">
        <title>The Global Catalogue of Microorganisms (GCM) 10K type strain sequencing project: providing services to taxonomists for standard genome sequencing and annotation.</title>
        <authorList>
            <consortium name="The Broad Institute Genomics Platform"/>
            <consortium name="The Broad Institute Genome Sequencing Center for Infectious Disease"/>
            <person name="Wu L."/>
            <person name="Ma J."/>
        </authorList>
    </citation>
    <scope>NUCLEOTIDE SEQUENCE [LARGE SCALE GENOMIC DNA]</scope>
    <source>
        <strain evidence="20">KCTC 52473</strain>
    </source>
</reference>
<comment type="function">
    <text evidence="18">Hydrolysis of phosphatidylcholine with phospholipase A2 (EC 3.1.1.4) and phospholipase A1 (EC 3.1.1.32) activities.</text>
</comment>
<evidence type="ECO:0000256" key="9">
    <source>
        <dbReference type="ARBA" id="ARBA00022692"/>
    </source>
</evidence>
<dbReference type="InterPro" id="IPR003187">
    <property type="entry name" value="PLipase_A1"/>
</dbReference>
<protein>
    <recommendedName>
        <fullName evidence="7 18">Phospholipase A1</fullName>
        <ecNumber evidence="5 18">3.1.1.32</ecNumber>
        <ecNumber evidence="6 18">3.1.1.4</ecNumber>
    </recommendedName>
    <alternativeName>
        <fullName evidence="18">Phosphatidylcholine 1-acylhydrolase</fullName>
    </alternativeName>
</protein>
<evidence type="ECO:0000256" key="12">
    <source>
        <dbReference type="ARBA" id="ARBA00022801"/>
    </source>
</evidence>
<evidence type="ECO:0000256" key="13">
    <source>
        <dbReference type="ARBA" id="ARBA00022837"/>
    </source>
</evidence>
<evidence type="ECO:0000256" key="18">
    <source>
        <dbReference type="RuleBase" id="RU366027"/>
    </source>
</evidence>
<dbReference type="CDD" id="cd00541">
    <property type="entry name" value="OMPLA"/>
    <property type="match status" value="1"/>
</dbReference>
<keyword evidence="12 18" id="KW-0378">Hydrolase</keyword>